<dbReference type="AlphaFoldDB" id="J0LFP4"/>
<reference evidence="3" key="1">
    <citation type="journal article" date="2012" name="Science">
        <title>The Paleozoic origin of enzymatic lignin decomposition reconstructed from 31 fungal genomes.</title>
        <authorList>
            <person name="Floudas D."/>
            <person name="Binder M."/>
            <person name="Riley R."/>
            <person name="Barry K."/>
            <person name="Blanchette R.A."/>
            <person name="Henrissat B."/>
            <person name="Martinez A.T."/>
            <person name="Otillar R."/>
            <person name="Spatafora J.W."/>
            <person name="Yadav J.S."/>
            <person name="Aerts A."/>
            <person name="Benoit I."/>
            <person name="Boyd A."/>
            <person name="Carlson A."/>
            <person name="Copeland A."/>
            <person name="Coutinho P.M."/>
            <person name="de Vries R.P."/>
            <person name="Ferreira P."/>
            <person name="Findley K."/>
            <person name="Foster B."/>
            <person name="Gaskell J."/>
            <person name="Glotzer D."/>
            <person name="Gorecki P."/>
            <person name="Heitman J."/>
            <person name="Hesse C."/>
            <person name="Hori C."/>
            <person name="Igarashi K."/>
            <person name="Jurgens J.A."/>
            <person name="Kallen N."/>
            <person name="Kersten P."/>
            <person name="Kohler A."/>
            <person name="Kuees U."/>
            <person name="Kumar T.K.A."/>
            <person name="Kuo A."/>
            <person name="LaButti K."/>
            <person name="Larrondo L.F."/>
            <person name="Lindquist E."/>
            <person name="Ling A."/>
            <person name="Lombard V."/>
            <person name="Lucas S."/>
            <person name="Lundell T."/>
            <person name="Martin R."/>
            <person name="McLaughlin D.J."/>
            <person name="Morgenstern I."/>
            <person name="Morin E."/>
            <person name="Murat C."/>
            <person name="Nagy L.G."/>
            <person name="Nolan M."/>
            <person name="Ohm R.A."/>
            <person name="Patyshakuliyeva A."/>
            <person name="Rokas A."/>
            <person name="Ruiz-Duenas F.J."/>
            <person name="Sabat G."/>
            <person name="Salamov A."/>
            <person name="Samejima M."/>
            <person name="Schmutz J."/>
            <person name="Slot J.C."/>
            <person name="St John F."/>
            <person name="Stenlid J."/>
            <person name="Sun H."/>
            <person name="Sun S."/>
            <person name="Syed K."/>
            <person name="Tsang A."/>
            <person name="Wiebenga A."/>
            <person name="Young D."/>
            <person name="Pisabarro A."/>
            <person name="Eastwood D.C."/>
            <person name="Martin F."/>
            <person name="Cullen D."/>
            <person name="Grigoriev I.V."/>
            <person name="Hibbett D.S."/>
        </authorList>
    </citation>
    <scope>NUCLEOTIDE SEQUENCE [LARGE SCALE GENOMIC DNA]</scope>
    <source>
        <strain evidence="3">TFB10046</strain>
    </source>
</reference>
<feature type="compositionally biased region" description="Pro residues" evidence="1">
    <location>
        <begin position="1"/>
        <end position="12"/>
    </location>
</feature>
<organism evidence="2 3">
    <name type="scientific">Auricularia subglabra (strain TFB-10046 / SS5)</name>
    <name type="common">White-rot fungus</name>
    <name type="synonym">Auricularia delicata (strain TFB10046)</name>
    <dbReference type="NCBI Taxonomy" id="717982"/>
    <lineage>
        <taxon>Eukaryota</taxon>
        <taxon>Fungi</taxon>
        <taxon>Dikarya</taxon>
        <taxon>Basidiomycota</taxon>
        <taxon>Agaricomycotina</taxon>
        <taxon>Agaricomycetes</taxon>
        <taxon>Auriculariales</taxon>
        <taxon>Auriculariaceae</taxon>
        <taxon>Auricularia</taxon>
    </lineage>
</organism>
<dbReference type="KEGG" id="adl:AURDEDRAFT_174785"/>
<keyword evidence="3" id="KW-1185">Reference proteome</keyword>
<dbReference type="EMBL" id="JH687869">
    <property type="protein sequence ID" value="EJD36183.1"/>
    <property type="molecule type" value="Genomic_DNA"/>
</dbReference>
<protein>
    <submittedName>
        <fullName evidence="2">Uncharacterized protein</fullName>
    </submittedName>
</protein>
<accession>J0LFP4</accession>
<evidence type="ECO:0000313" key="3">
    <source>
        <dbReference type="Proteomes" id="UP000006514"/>
    </source>
</evidence>
<name>J0LFP4_AURST</name>
<gene>
    <name evidence="2" type="ORF">AURDEDRAFT_174785</name>
</gene>
<evidence type="ECO:0000256" key="1">
    <source>
        <dbReference type="SAM" id="MobiDB-lite"/>
    </source>
</evidence>
<sequence>MGRPSPSGPPAVPLSHSTKRPQTELEATATLRPPFFVLPVLPPVLGCRLVVFFAPNAELILRTPPIPSELVAGRVPETFSFACYGVRAILPEGDGYENDDYQPSDVLRVKPHAQRATTFAGGHLFLVSSQAIRRAQARTVTTSSRHCPVQREPRSSQFACVLAPSRALRYSK</sequence>
<evidence type="ECO:0000313" key="2">
    <source>
        <dbReference type="EMBL" id="EJD36183.1"/>
    </source>
</evidence>
<dbReference type="Proteomes" id="UP000006514">
    <property type="component" value="Unassembled WGS sequence"/>
</dbReference>
<dbReference type="InParanoid" id="J0LFP4"/>
<feature type="region of interest" description="Disordered" evidence="1">
    <location>
        <begin position="1"/>
        <end position="23"/>
    </location>
</feature>
<proteinExistence type="predicted"/>